<name>A0ABS6LCV3_9GAMM</name>
<dbReference type="EMBL" id="JAFMOY010000117">
    <property type="protein sequence ID" value="MBU9844766.1"/>
    <property type="molecule type" value="Genomic_DNA"/>
</dbReference>
<comment type="caution">
    <text evidence="2">The sequence shown here is derived from an EMBL/GenBank/DDBJ whole genome shotgun (WGS) entry which is preliminary data.</text>
</comment>
<keyword evidence="3" id="KW-1185">Reference proteome</keyword>
<proteinExistence type="predicted"/>
<dbReference type="RefSeq" id="WP_217148585.1">
    <property type="nucleotide sequence ID" value="NZ_JAFMOY010000117.1"/>
</dbReference>
<feature type="signal peptide" evidence="1">
    <location>
        <begin position="1"/>
        <end position="27"/>
    </location>
</feature>
<reference evidence="2 3" key="1">
    <citation type="submission" date="2021-03" db="EMBL/GenBank/DDBJ databases">
        <title>Five novel Rahnella species.</title>
        <authorList>
            <person name="Brady C."/>
            <person name="Asselin J."/>
            <person name="Beer S."/>
            <person name="Bruberg M.B."/>
            <person name="Crampton B."/>
            <person name="Venter S."/>
            <person name="Arnold D."/>
            <person name="Denman S."/>
        </authorList>
    </citation>
    <scope>NUCLEOTIDE SEQUENCE [LARGE SCALE GENOMIC DNA]</scope>
    <source>
        <strain evidence="2 3">FRB 231</strain>
    </source>
</reference>
<sequence>MKNIPSIRYLLQLIVGAASISVFSASAGMTVYPMETAVGETGSAQIRVMSQDDKVQFIRITVKKITEPGTKNEKEIPAGVADQSALVVTPQKLALTPGGERIVRLVSLFPPTKEATWRVYFESVSEEVFDGHSQTSEPVHSSADVGVSVVWGALIHVAPVNPWVSLKYKPASDVIINEGTVRVPIKEIATCNSGNNCVWKTLKATIYPSTEVHLPKMILTAGKTYRIKYFDWIKNSNQEIELPATQVK</sequence>
<evidence type="ECO:0000313" key="2">
    <source>
        <dbReference type="EMBL" id="MBU9844766.1"/>
    </source>
</evidence>
<evidence type="ECO:0000256" key="1">
    <source>
        <dbReference type="SAM" id="SignalP"/>
    </source>
</evidence>
<protein>
    <submittedName>
        <fullName evidence="2">Fimbrial protein</fullName>
    </submittedName>
</protein>
<feature type="chain" id="PRO_5046544470" evidence="1">
    <location>
        <begin position="28"/>
        <end position="248"/>
    </location>
</feature>
<gene>
    <name evidence="2" type="ORF">J1784_07060</name>
</gene>
<accession>A0ABS6LCV3</accession>
<keyword evidence="1" id="KW-0732">Signal</keyword>
<organism evidence="2 3">
    <name type="scientific">Rahnella ecdela</name>
    <dbReference type="NCBI Taxonomy" id="2816250"/>
    <lineage>
        <taxon>Bacteria</taxon>
        <taxon>Pseudomonadati</taxon>
        <taxon>Pseudomonadota</taxon>
        <taxon>Gammaproteobacteria</taxon>
        <taxon>Enterobacterales</taxon>
        <taxon>Yersiniaceae</taxon>
        <taxon>Rahnella</taxon>
    </lineage>
</organism>
<evidence type="ECO:0000313" key="3">
    <source>
        <dbReference type="Proteomes" id="UP000739284"/>
    </source>
</evidence>
<dbReference type="Proteomes" id="UP000739284">
    <property type="component" value="Unassembled WGS sequence"/>
</dbReference>